<protein>
    <submittedName>
        <fullName evidence="2">Uncharacterized protein</fullName>
    </submittedName>
</protein>
<feature type="region of interest" description="Disordered" evidence="1">
    <location>
        <begin position="1"/>
        <end position="29"/>
    </location>
</feature>
<evidence type="ECO:0000256" key="1">
    <source>
        <dbReference type="SAM" id="MobiDB-lite"/>
    </source>
</evidence>
<dbReference type="AlphaFoldDB" id="A0AAV7E705"/>
<proteinExistence type="predicted"/>
<keyword evidence="3" id="KW-1185">Reference proteome</keyword>
<organism evidence="2 3">
    <name type="scientific">Aristolochia fimbriata</name>
    <name type="common">White veined hardy Dutchman's pipe vine</name>
    <dbReference type="NCBI Taxonomy" id="158543"/>
    <lineage>
        <taxon>Eukaryota</taxon>
        <taxon>Viridiplantae</taxon>
        <taxon>Streptophyta</taxon>
        <taxon>Embryophyta</taxon>
        <taxon>Tracheophyta</taxon>
        <taxon>Spermatophyta</taxon>
        <taxon>Magnoliopsida</taxon>
        <taxon>Magnoliidae</taxon>
        <taxon>Piperales</taxon>
        <taxon>Aristolochiaceae</taxon>
        <taxon>Aristolochia</taxon>
    </lineage>
</organism>
<evidence type="ECO:0000313" key="3">
    <source>
        <dbReference type="Proteomes" id="UP000825729"/>
    </source>
</evidence>
<evidence type="ECO:0000313" key="2">
    <source>
        <dbReference type="EMBL" id="KAG9444529.1"/>
    </source>
</evidence>
<sequence length="90" mass="9880">MAKREERPSIRSEERVEEDDGSGGIGRLDDVLEMGAHEVEHDELDEGQQLEMSSLVTASDEHGVESAVGARAGNECGWWVPWSAHEDMGT</sequence>
<gene>
    <name evidence="2" type="ORF">H6P81_015869</name>
</gene>
<comment type="caution">
    <text evidence="2">The sequence shown here is derived from an EMBL/GenBank/DDBJ whole genome shotgun (WGS) entry which is preliminary data.</text>
</comment>
<accession>A0AAV7E705</accession>
<dbReference type="Proteomes" id="UP000825729">
    <property type="component" value="Unassembled WGS sequence"/>
</dbReference>
<reference evidence="2 3" key="1">
    <citation type="submission" date="2021-07" db="EMBL/GenBank/DDBJ databases">
        <title>The Aristolochia fimbriata genome: insights into angiosperm evolution, floral development and chemical biosynthesis.</title>
        <authorList>
            <person name="Jiao Y."/>
        </authorList>
    </citation>
    <scope>NUCLEOTIDE SEQUENCE [LARGE SCALE GENOMIC DNA]</scope>
    <source>
        <strain evidence="2">IBCAS-2021</strain>
        <tissue evidence="2">Leaf</tissue>
    </source>
</reference>
<name>A0AAV7E705_ARIFI</name>
<feature type="compositionally biased region" description="Basic and acidic residues" evidence="1">
    <location>
        <begin position="1"/>
        <end position="14"/>
    </location>
</feature>
<dbReference type="EMBL" id="JAINDJ010000006">
    <property type="protein sequence ID" value="KAG9444529.1"/>
    <property type="molecule type" value="Genomic_DNA"/>
</dbReference>